<feature type="transmembrane region" description="Helical" evidence="11">
    <location>
        <begin position="190"/>
        <end position="208"/>
    </location>
</feature>
<dbReference type="SMART" id="SM00283">
    <property type="entry name" value="MA"/>
    <property type="match status" value="1"/>
</dbReference>
<evidence type="ECO:0000256" key="3">
    <source>
        <dbReference type="ARBA" id="ARBA00022692"/>
    </source>
</evidence>
<dbReference type="EMBL" id="JACHXI010000005">
    <property type="protein sequence ID" value="MBB3103046.1"/>
    <property type="molecule type" value="Genomic_DNA"/>
</dbReference>
<comment type="similarity">
    <text evidence="7">Belongs to the methyl-accepting chemotaxis (MCP) protein family.</text>
</comment>
<organism evidence="14 15">
    <name type="scientific">Azomonas macrocytogenes</name>
    <name type="common">Azotobacter macrocytogenes</name>
    <dbReference type="NCBI Taxonomy" id="69962"/>
    <lineage>
        <taxon>Bacteria</taxon>
        <taxon>Pseudomonadati</taxon>
        <taxon>Pseudomonadota</taxon>
        <taxon>Gammaproteobacteria</taxon>
        <taxon>Pseudomonadales</taxon>
        <taxon>Pseudomonadaceae</taxon>
        <taxon>Azomonas</taxon>
    </lineage>
</organism>
<evidence type="ECO:0000256" key="10">
    <source>
        <dbReference type="SAM" id="MobiDB-lite"/>
    </source>
</evidence>
<dbReference type="PANTHER" id="PTHR32089:SF120">
    <property type="entry name" value="METHYL-ACCEPTING CHEMOTAXIS PROTEIN TLPQ"/>
    <property type="match status" value="1"/>
</dbReference>
<keyword evidence="6 8" id="KW-0807">Transducer</keyword>
<dbReference type="SUPFAM" id="SSF58104">
    <property type="entry name" value="Methyl-accepting chemotaxis protein (MCP) signaling domain"/>
    <property type="match status" value="1"/>
</dbReference>
<feature type="region of interest" description="Disordered" evidence="10">
    <location>
        <begin position="315"/>
        <end position="339"/>
    </location>
</feature>
<dbReference type="InterPro" id="IPR004090">
    <property type="entry name" value="Chemotax_Me-accpt_rcpt"/>
</dbReference>
<dbReference type="PROSITE" id="PS50111">
    <property type="entry name" value="CHEMOTAXIS_TRANSDUC_2"/>
    <property type="match status" value="1"/>
</dbReference>
<keyword evidence="4 11" id="KW-1133">Transmembrane helix</keyword>
<dbReference type="InterPro" id="IPR004089">
    <property type="entry name" value="MCPsignal_dom"/>
</dbReference>
<feature type="coiled-coil region" evidence="9">
    <location>
        <begin position="245"/>
        <end position="286"/>
    </location>
</feature>
<evidence type="ECO:0000256" key="9">
    <source>
        <dbReference type="SAM" id="Coils"/>
    </source>
</evidence>
<evidence type="ECO:0000256" key="2">
    <source>
        <dbReference type="ARBA" id="ARBA00022500"/>
    </source>
</evidence>
<evidence type="ECO:0000259" key="12">
    <source>
        <dbReference type="PROSITE" id="PS50111"/>
    </source>
</evidence>
<keyword evidence="5 11" id="KW-0472">Membrane</keyword>
<accession>A0A839T3J3</accession>
<dbReference type="InterPro" id="IPR024478">
    <property type="entry name" value="HlyB_4HB_MCP"/>
</dbReference>
<protein>
    <submittedName>
        <fullName evidence="14">Methyl-accepting chemotaxis protein</fullName>
    </submittedName>
</protein>
<dbReference type="CDD" id="cd06225">
    <property type="entry name" value="HAMP"/>
    <property type="match status" value="1"/>
</dbReference>
<reference evidence="14 15" key="1">
    <citation type="submission" date="2020-08" db="EMBL/GenBank/DDBJ databases">
        <title>Genomic Encyclopedia of Type Strains, Phase III (KMG-III): the genomes of soil and plant-associated and newly described type strains.</title>
        <authorList>
            <person name="Whitman W."/>
        </authorList>
    </citation>
    <scope>NUCLEOTIDE SEQUENCE [LARGE SCALE GENOMIC DNA]</scope>
    <source>
        <strain evidence="14 15">CECT 4462</strain>
    </source>
</reference>
<dbReference type="GO" id="GO:0004888">
    <property type="term" value="F:transmembrane signaling receptor activity"/>
    <property type="evidence" value="ECO:0007669"/>
    <property type="project" value="InterPro"/>
</dbReference>
<comment type="caution">
    <text evidence="14">The sequence shown here is derived from an EMBL/GenBank/DDBJ whole genome shotgun (WGS) entry which is preliminary data.</text>
</comment>
<dbReference type="PANTHER" id="PTHR32089">
    <property type="entry name" value="METHYL-ACCEPTING CHEMOTAXIS PROTEIN MCPB"/>
    <property type="match status" value="1"/>
</dbReference>
<dbReference type="PROSITE" id="PS50885">
    <property type="entry name" value="HAMP"/>
    <property type="match status" value="1"/>
</dbReference>
<gene>
    <name evidence="14" type="ORF">FHR87_001441</name>
</gene>
<evidence type="ECO:0000259" key="13">
    <source>
        <dbReference type="PROSITE" id="PS50885"/>
    </source>
</evidence>
<dbReference type="Gene3D" id="1.10.287.950">
    <property type="entry name" value="Methyl-accepting chemotaxis protein"/>
    <property type="match status" value="1"/>
</dbReference>
<keyword evidence="3 11" id="KW-0812">Transmembrane</keyword>
<evidence type="ECO:0000256" key="7">
    <source>
        <dbReference type="ARBA" id="ARBA00029447"/>
    </source>
</evidence>
<evidence type="ECO:0000256" key="4">
    <source>
        <dbReference type="ARBA" id="ARBA00022989"/>
    </source>
</evidence>
<evidence type="ECO:0000256" key="6">
    <source>
        <dbReference type="ARBA" id="ARBA00023224"/>
    </source>
</evidence>
<proteinExistence type="inferred from homology"/>
<evidence type="ECO:0000313" key="14">
    <source>
        <dbReference type="EMBL" id="MBB3103046.1"/>
    </source>
</evidence>
<dbReference type="GO" id="GO:0016020">
    <property type="term" value="C:membrane"/>
    <property type="evidence" value="ECO:0007669"/>
    <property type="project" value="UniProtKB-SubCell"/>
</dbReference>
<evidence type="ECO:0000313" key="15">
    <source>
        <dbReference type="Proteomes" id="UP000549250"/>
    </source>
</evidence>
<evidence type="ECO:0000256" key="1">
    <source>
        <dbReference type="ARBA" id="ARBA00004141"/>
    </source>
</evidence>
<dbReference type="Pfam" id="PF12729">
    <property type="entry name" value="4HB_MCP_1"/>
    <property type="match status" value="1"/>
</dbReference>
<dbReference type="Pfam" id="PF00015">
    <property type="entry name" value="MCPsignal"/>
    <property type="match status" value="1"/>
</dbReference>
<feature type="domain" description="HAMP" evidence="13">
    <location>
        <begin position="212"/>
        <end position="264"/>
    </location>
</feature>
<dbReference type="GO" id="GO:0006935">
    <property type="term" value="P:chemotaxis"/>
    <property type="evidence" value="ECO:0007669"/>
    <property type="project" value="UniProtKB-KW"/>
</dbReference>
<dbReference type="FunFam" id="1.10.287.950:FF:000001">
    <property type="entry name" value="Methyl-accepting chemotaxis sensory transducer"/>
    <property type="match status" value="1"/>
</dbReference>
<evidence type="ECO:0000256" key="5">
    <source>
        <dbReference type="ARBA" id="ARBA00023136"/>
    </source>
</evidence>
<feature type="domain" description="Methyl-accepting transducer" evidence="12">
    <location>
        <begin position="269"/>
        <end position="505"/>
    </location>
</feature>
<comment type="subcellular location">
    <subcellularLocation>
        <location evidence="1">Membrane</location>
        <topology evidence="1">Multi-pass membrane protein</topology>
    </subcellularLocation>
</comment>
<dbReference type="InterPro" id="IPR003660">
    <property type="entry name" value="HAMP_dom"/>
</dbReference>
<dbReference type="Pfam" id="PF00672">
    <property type="entry name" value="HAMP"/>
    <property type="match status" value="1"/>
</dbReference>
<dbReference type="PRINTS" id="PR00260">
    <property type="entry name" value="CHEMTRNSDUCR"/>
</dbReference>
<dbReference type="RefSeq" id="WP_183166013.1">
    <property type="nucleotide sequence ID" value="NZ_JACHXI010000005.1"/>
</dbReference>
<name>A0A839T3J3_AZOMA</name>
<keyword evidence="9" id="KW-0175">Coiled coil</keyword>
<keyword evidence="15" id="KW-1185">Reference proteome</keyword>
<dbReference type="Proteomes" id="UP000549250">
    <property type="component" value="Unassembled WGS sequence"/>
</dbReference>
<sequence>MNLRSLNIAYRSQLCFGFLALLVILVGGFGLWQAAQIQDENQHTQTDSIPGIVSSDALALQVARLRIEAVRLQTHPAPPMIATIQQRIDQFESTLERQLATYAGLADQEAEKRLLAEFHSHYNNYQAKLGELIELTRQEVPDIASLPIVMETTTIGSRMNDAAEQLRTLNQETAKQSAEKATTLYERSKTVIITVLSLVIFLTTLLAWRLTHSLAQPIGNALQVARTIAAGDLTQRLDTSGTDEAAQLLQALEQMQGALRDTLERIANSADQLASATEEMSSVMQESSQSLQQQNNEIEMAVTAVTEMSQAVDEVADNASSTSMESKAAADNARKGQQQLDDTLAAMGKLTDNVLGASSEAKALAEHTHNISQVLDVIRSVAEQTNLLALNAAIEAARAGEAGRGFAVVADEVRALAHRTSESTTEIEAMIATIQAGTGHTVEALLNSADQARLTQEQATAANQALAAINQSVAGIDERNLVIASAAEQQAQVAREVDRNLVRIRDLSIQSATGAEQTHVASQELSRLATDLNGMIRQFKL</sequence>
<dbReference type="AlphaFoldDB" id="A0A839T3J3"/>
<evidence type="ECO:0000256" key="8">
    <source>
        <dbReference type="PROSITE-ProRule" id="PRU00284"/>
    </source>
</evidence>
<dbReference type="SMART" id="SM00304">
    <property type="entry name" value="HAMP"/>
    <property type="match status" value="2"/>
</dbReference>
<dbReference type="GO" id="GO:0007165">
    <property type="term" value="P:signal transduction"/>
    <property type="evidence" value="ECO:0007669"/>
    <property type="project" value="UniProtKB-KW"/>
</dbReference>
<evidence type="ECO:0000256" key="11">
    <source>
        <dbReference type="SAM" id="Phobius"/>
    </source>
</evidence>
<keyword evidence="2" id="KW-0145">Chemotaxis</keyword>